<keyword evidence="2" id="KW-1185">Reference proteome</keyword>
<protein>
    <submittedName>
        <fullName evidence="3">TPR_REGION domain-containing protein</fullName>
    </submittedName>
</protein>
<dbReference type="SUPFAM" id="SSF48452">
    <property type="entry name" value="TPR-like"/>
    <property type="match status" value="1"/>
</dbReference>
<evidence type="ECO:0000313" key="3">
    <source>
        <dbReference type="WBParaSite" id="L893_g1193.t1"/>
    </source>
</evidence>
<evidence type="ECO:0000256" key="1">
    <source>
        <dbReference type="PROSITE-ProRule" id="PRU00339"/>
    </source>
</evidence>
<keyword evidence="1" id="KW-0802">TPR repeat</keyword>
<dbReference type="AlphaFoldDB" id="A0A1I7Y205"/>
<dbReference type="Proteomes" id="UP000095287">
    <property type="component" value="Unplaced"/>
</dbReference>
<dbReference type="WBParaSite" id="L893_g1193.t1">
    <property type="protein sequence ID" value="L893_g1193.t1"/>
    <property type="gene ID" value="L893_g1193"/>
</dbReference>
<dbReference type="Gene3D" id="1.25.40.10">
    <property type="entry name" value="Tetratricopeptide repeat domain"/>
    <property type="match status" value="1"/>
</dbReference>
<dbReference type="InterPro" id="IPR011990">
    <property type="entry name" value="TPR-like_helical_dom_sf"/>
</dbReference>
<sequence>MWNSKVGIPYTPGPYLPSQLDNYIGLKMDGQKVPCLSEEEKQKFHRLSSFQYVVGQQFPSTDQLFLFKVNRIMEADLMKITAKKPEERSQSRLHFIYLKLGHVNLLAGDYAKALSAYQKAYKANTEHFWEDPSGYYGLGLVYFHFKAFKLSFVPVPPKTVFDPPDSSAFLLKQLLGQKGLFFFSFFGPPTYISRKSKRCKKPINETVRLCSFPPRDHCGEGFSAAADFFFSAALKRSRTFLVSP</sequence>
<dbReference type="InterPro" id="IPR019734">
    <property type="entry name" value="TPR_rpt"/>
</dbReference>
<evidence type="ECO:0000313" key="2">
    <source>
        <dbReference type="Proteomes" id="UP000095287"/>
    </source>
</evidence>
<proteinExistence type="predicted"/>
<accession>A0A1I7Y205</accession>
<feature type="repeat" description="TPR" evidence="1">
    <location>
        <begin position="94"/>
        <end position="127"/>
    </location>
</feature>
<name>A0A1I7Y205_9BILA</name>
<organism evidence="2 3">
    <name type="scientific">Steinernema glaseri</name>
    <dbReference type="NCBI Taxonomy" id="37863"/>
    <lineage>
        <taxon>Eukaryota</taxon>
        <taxon>Metazoa</taxon>
        <taxon>Ecdysozoa</taxon>
        <taxon>Nematoda</taxon>
        <taxon>Chromadorea</taxon>
        <taxon>Rhabditida</taxon>
        <taxon>Tylenchina</taxon>
        <taxon>Panagrolaimomorpha</taxon>
        <taxon>Strongyloidoidea</taxon>
        <taxon>Steinernematidae</taxon>
        <taxon>Steinernema</taxon>
    </lineage>
</organism>
<reference evidence="3" key="1">
    <citation type="submission" date="2016-11" db="UniProtKB">
        <authorList>
            <consortium name="WormBaseParasite"/>
        </authorList>
    </citation>
    <scope>IDENTIFICATION</scope>
</reference>
<dbReference type="PROSITE" id="PS50005">
    <property type="entry name" value="TPR"/>
    <property type="match status" value="1"/>
</dbReference>